<reference evidence="2" key="1">
    <citation type="submission" date="2016-05" db="EMBL/GenBank/DDBJ databases">
        <authorList>
            <person name="Lavstsen T."/>
            <person name="Jespersen J.S."/>
        </authorList>
    </citation>
    <scope>NUCLEOTIDE SEQUENCE</scope>
    <source>
        <tissue evidence="2">Brain</tissue>
    </source>
</reference>
<dbReference type="EMBL" id="HAEE01007305">
    <property type="protein sequence ID" value="SBR27325.1"/>
    <property type="molecule type" value="Transcribed_RNA"/>
</dbReference>
<reference evidence="2" key="2">
    <citation type="submission" date="2016-06" db="EMBL/GenBank/DDBJ databases">
        <title>The genome of a short-lived fish provides insights into sex chromosome evolution and the genetic control of aging.</title>
        <authorList>
            <person name="Reichwald K."/>
            <person name="Felder M."/>
            <person name="Petzold A."/>
            <person name="Koch P."/>
            <person name="Groth M."/>
            <person name="Platzer M."/>
        </authorList>
    </citation>
    <scope>NUCLEOTIDE SEQUENCE</scope>
    <source>
        <tissue evidence="2">Brain</tissue>
    </source>
</reference>
<feature type="non-terminal residue" evidence="2">
    <location>
        <position position="1"/>
    </location>
</feature>
<protein>
    <submittedName>
        <fullName evidence="2">Dispatched homolog 1</fullName>
    </submittedName>
</protein>
<gene>
    <name evidence="2" type="primary">DISP1</name>
</gene>
<sequence>AQKEQFHEVPASSVSYLTLPWPHRAPETSQTSPSLHPVPIISLPSPPAPTPLLPTLPLPLHPVLQLRPTGAPALPEPGLWLQPSSRRHSFILS</sequence>
<organism evidence="2">
    <name type="scientific">Nothobranchius kuhntae</name>
    <name type="common">Beira killifish</name>
    <dbReference type="NCBI Taxonomy" id="321403"/>
    <lineage>
        <taxon>Eukaryota</taxon>
        <taxon>Metazoa</taxon>
        <taxon>Chordata</taxon>
        <taxon>Craniata</taxon>
        <taxon>Vertebrata</taxon>
        <taxon>Euteleostomi</taxon>
        <taxon>Actinopterygii</taxon>
        <taxon>Neopterygii</taxon>
        <taxon>Teleostei</taxon>
        <taxon>Neoteleostei</taxon>
        <taxon>Acanthomorphata</taxon>
        <taxon>Ovalentaria</taxon>
        <taxon>Atherinomorphae</taxon>
        <taxon>Cyprinodontiformes</taxon>
        <taxon>Nothobranchiidae</taxon>
        <taxon>Nothobranchius</taxon>
    </lineage>
</organism>
<accession>A0A1A8K4K9</accession>
<dbReference type="AlphaFoldDB" id="A0A1A8K4K9"/>
<evidence type="ECO:0000313" key="2">
    <source>
        <dbReference type="EMBL" id="SBR27325.1"/>
    </source>
</evidence>
<evidence type="ECO:0000256" key="1">
    <source>
        <dbReference type="SAM" id="MobiDB-lite"/>
    </source>
</evidence>
<feature type="non-terminal residue" evidence="2">
    <location>
        <position position="93"/>
    </location>
</feature>
<feature type="region of interest" description="Disordered" evidence="1">
    <location>
        <begin position="21"/>
        <end position="40"/>
    </location>
</feature>
<name>A0A1A8K4K9_NOTKU</name>
<proteinExistence type="predicted"/>